<dbReference type="InterPro" id="IPR050086">
    <property type="entry name" value="MetN_ABC_transporter-like"/>
</dbReference>
<evidence type="ECO:0000256" key="6">
    <source>
        <dbReference type="ARBA" id="ARBA00022840"/>
    </source>
</evidence>
<keyword evidence="5" id="KW-0547">Nucleotide-binding</keyword>
<dbReference type="PANTHER" id="PTHR43166:SF9">
    <property type="entry name" value="GLUTAMATE_ASPARTATE IMPORT ATP-BINDING PROTEIN GLTL"/>
    <property type="match status" value="1"/>
</dbReference>
<accession>A0ABX2T0J3</accession>
<comment type="similarity">
    <text evidence="2">Belongs to the ABC transporter superfamily.</text>
</comment>
<dbReference type="InterPro" id="IPR003593">
    <property type="entry name" value="AAA+_ATPase"/>
</dbReference>
<dbReference type="Pfam" id="PF00005">
    <property type="entry name" value="ABC_tran"/>
    <property type="match status" value="1"/>
</dbReference>
<dbReference type="PROSITE" id="PS50893">
    <property type="entry name" value="ABC_TRANSPORTER_2"/>
    <property type="match status" value="1"/>
</dbReference>
<dbReference type="Proteomes" id="UP000531840">
    <property type="component" value="Unassembled WGS sequence"/>
</dbReference>
<evidence type="ECO:0000256" key="2">
    <source>
        <dbReference type="ARBA" id="ARBA00005417"/>
    </source>
</evidence>
<protein>
    <submittedName>
        <fullName evidence="9">Amino acid ABC transporter ATP-binding protein</fullName>
    </submittedName>
</protein>
<evidence type="ECO:0000259" key="8">
    <source>
        <dbReference type="PROSITE" id="PS50893"/>
    </source>
</evidence>
<comment type="subcellular location">
    <subcellularLocation>
        <location evidence="1">Cell membrane</location>
        <topology evidence="1">Peripheral membrane protein</topology>
    </subcellularLocation>
</comment>
<organism evidence="9 10">
    <name type="scientific">Gemelliphila palaticanis</name>
    <dbReference type="NCBI Taxonomy" id="81950"/>
    <lineage>
        <taxon>Bacteria</taxon>
        <taxon>Bacillati</taxon>
        <taxon>Bacillota</taxon>
        <taxon>Bacilli</taxon>
        <taxon>Bacillales</taxon>
        <taxon>Gemellaceae</taxon>
        <taxon>Gemelliphila</taxon>
    </lineage>
</organism>
<feature type="domain" description="ABC transporter" evidence="8">
    <location>
        <begin position="2"/>
        <end position="239"/>
    </location>
</feature>
<evidence type="ECO:0000313" key="10">
    <source>
        <dbReference type="Proteomes" id="UP000531840"/>
    </source>
</evidence>
<evidence type="ECO:0000256" key="5">
    <source>
        <dbReference type="ARBA" id="ARBA00022741"/>
    </source>
</evidence>
<evidence type="ECO:0000256" key="7">
    <source>
        <dbReference type="ARBA" id="ARBA00023136"/>
    </source>
</evidence>
<keyword evidence="7" id="KW-0472">Membrane</keyword>
<sequence length="243" mass="27276">MLKVENIYKTINNNEILKGVSLHVEEGDIIGLIGKSGSGKSTVLRSIAGISGVDKGKIIYKNKVISDTIDFAVRDSQALEIGMVFQQFNLFNHWTVLENIYKNLTLIKNISKDQAIIEAKKSLDNVGLVDFYDRKISSLSGGQKQRVAIARTLAMKNKLILFDEATSALDPESSKDIMTLMQKLKSKHNVTMIIVSHELDFIKNICNKVYYMENGEVIESGNSVDIFENPRTNRLKNFLGLKF</sequence>
<dbReference type="RefSeq" id="WP_179941842.1">
    <property type="nucleotide sequence ID" value="NZ_JACBYF010000025.1"/>
</dbReference>
<name>A0ABX2T0J3_9BACL</name>
<keyword evidence="4" id="KW-1003">Cell membrane</keyword>
<dbReference type="SUPFAM" id="SSF52540">
    <property type="entry name" value="P-loop containing nucleoside triphosphate hydrolases"/>
    <property type="match status" value="1"/>
</dbReference>
<dbReference type="EMBL" id="JACBYF010000025">
    <property type="protein sequence ID" value="NYS48060.1"/>
    <property type="molecule type" value="Genomic_DNA"/>
</dbReference>
<keyword evidence="10" id="KW-1185">Reference proteome</keyword>
<dbReference type="PROSITE" id="PS00211">
    <property type="entry name" value="ABC_TRANSPORTER_1"/>
    <property type="match status" value="1"/>
</dbReference>
<dbReference type="InterPro" id="IPR027417">
    <property type="entry name" value="P-loop_NTPase"/>
</dbReference>
<evidence type="ECO:0000313" key="9">
    <source>
        <dbReference type="EMBL" id="NYS48060.1"/>
    </source>
</evidence>
<dbReference type="InterPro" id="IPR003439">
    <property type="entry name" value="ABC_transporter-like_ATP-bd"/>
</dbReference>
<dbReference type="PANTHER" id="PTHR43166">
    <property type="entry name" value="AMINO ACID IMPORT ATP-BINDING PROTEIN"/>
    <property type="match status" value="1"/>
</dbReference>
<proteinExistence type="inferred from homology"/>
<dbReference type="GO" id="GO:0005524">
    <property type="term" value="F:ATP binding"/>
    <property type="evidence" value="ECO:0007669"/>
    <property type="project" value="UniProtKB-KW"/>
</dbReference>
<evidence type="ECO:0000256" key="4">
    <source>
        <dbReference type="ARBA" id="ARBA00022475"/>
    </source>
</evidence>
<keyword evidence="3" id="KW-0813">Transport</keyword>
<reference evidence="9 10" key="1">
    <citation type="submission" date="2020-07" db="EMBL/GenBank/DDBJ databases">
        <title>MOT database genomes.</title>
        <authorList>
            <person name="Joseph S."/>
            <person name="Aduse-Opoku J."/>
            <person name="Hashim A."/>
            <person name="Wade W."/>
            <person name="Curtis M."/>
        </authorList>
    </citation>
    <scope>NUCLEOTIDE SEQUENCE [LARGE SCALE GENOMIC DNA]</scope>
    <source>
        <strain evidence="9 10">CIP 106318</strain>
    </source>
</reference>
<evidence type="ECO:0000256" key="1">
    <source>
        <dbReference type="ARBA" id="ARBA00004202"/>
    </source>
</evidence>
<dbReference type="InterPro" id="IPR017871">
    <property type="entry name" value="ABC_transporter-like_CS"/>
</dbReference>
<evidence type="ECO:0000256" key="3">
    <source>
        <dbReference type="ARBA" id="ARBA00022448"/>
    </source>
</evidence>
<gene>
    <name evidence="9" type="ORF">HZY85_07725</name>
</gene>
<comment type="caution">
    <text evidence="9">The sequence shown here is derived from an EMBL/GenBank/DDBJ whole genome shotgun (WGS) entry which is preliminary data.</text>
</comment>
<dbReference type="SMART" id="SM00382">
    <property type="entry name" value="AAA"/>
    <property type="match status" value="1"/>
</dbReference>
<keyword evidence="6 9" id="KW-0067">ATP-binding</keyword>
<dbReference type="Gene3D" id="3.40.50.300">
    <property type="entry name" value="P-loop containing nucleotide triphosphate hydrolases"/>
    <property type="match status" value="1"/>
</dbReference>